<dbReference type="GO" id="GO:0016279">
    <property type="term" value="F:protein-lysine N-methyltransferase activity"/>
    <property type="evidence" value="ECO:0007669"/>
    <property type="project" value="TreeGrafter"/>
</dbReference>
<dbReference type="InParanoid" id="A0A317XTC9"/>
<dbReference type="STRING" id="1882483.A0A317XTC9"/>
<dbReference type="GO" id="GO:0005634">
    <property type="term" value="C:nucleus"/>
    <property type="evidence" value="ECO:0007669"/>
    <property type="project" value="TreeGrafter"/>
</dbReference>
<name>A0A317XTC9_9BASI</name>
<dbReference type="PANTHER" id="PTHR13271">
    <property type="entry name" value="UNCHARACTERIZED PUTATIVE METHYLTRANSFERASE"/>
    <property type="match status" value="1"/>
</dbReference>
<dbReference type="EMBL" id="KZ819191">
    <property type="protein sequence ID" value="PWZ01043.1"/>
    <property type="molecule type" value="Genomic_DNA"/>
</dbReference>
<keyword evidence="3" id="KW-1185">Reference proteome</keyword>
<dbReference type="InterPro" id="IPR050600">
    <property type="entry name" value="SETD3_SETD6_MTase"/>
</dbReference>
<accession>A0A317XTC9</accession>
<organism evidence="2 3">
    <name type="scientific">Testicularia cyperi</name>
    <dbReference type="NCBI Taxonomy" id="1882483"/>
    <lineage>
        <taxon>Eukaryota</taxon>
        <taxon>Fungi</taxon>
        <taxon>Dikarya</taxon>
        <taxon>Basidiomycota</taxon>
        <taxon>Ustilaginomycotina</taxon>
        <taxon>Ustilaginomycetes</taxon>
        <taxon>Ustilaginales</taxon>
        <taxon>Anthracoideaceae</taxon>
        <taxon>Testicularia</taxon>
    </lineage>
</organism>
<gene>
    <name evidence="2" type="ORF">BCV70DRAFT_199403</name>
</gene>
<dbReference type="Proteomes" id="UP000246740">
    <property type="component" value="Unassembled WGS sequence"/>
</dbReference>
<dbReference type="Gene3D" id="3.90.1410.10">
    <property type="entry name" value="set domain protein methyltransferase, domain 1"/>
    <property type="match status" value="1"/>
</dbReference>
<sequence>MAKSHPLTDWFKSVGVELHPSLYLKHDALTGLSVYAATPLPPDTTVVTVPASLCITSEVAYEQVCRLLSRAGATSLPQHSELPVPDWILLYLVLCRIAIEHASSTNAFPSDLLPHLTYVAHIPKCIPTPLHFSPTEYAMLANTPLQGSTERRLAETIVDFHRASSCILPHILKLSQTGLQDLVEQIQAAFEPIEETRQDKLMTTTWHAGLEMWRWAESAFTSRAFPSSLIGITVPAASVASNSNGSSAFTSPTSNPILIPAYDAFNHARAHPVTWTHIPAPSTHPDTAAPHAVGSTTVPESRRATGRVQMTLNYAVDPADSQVFNNYGGKSNEEFLSAYGFVLPTTTEDTLALKIGTQVQSDADADAHDDKKGTGSTTFYWPATSASDAASSSDQPIELSGGDGKPFVPARCPCPGLIEQLGAELRRQPASLSSSPLIQLEEYANVIEVLESLLLAKRKQFRASQKQVDSIEALQETDFRPEVARSPTSSVRKPVFEAVQQYRLGQLEILNQAVKWARGELERLADALEDDDDEDQE</sequence>
<dbReference type="SUPFAM" id="SSF82199">
    <property type="entry name" value="SET domain"/>
    <property type="match status" value="1"/>
</dbReference>
<evidence type="ECO:0000256" key="1">
    <source>
        <dbReference type="SAM" id="MobiDB-lite"/>
    </source>
</evidence>
<feature type="region of interest" description="Disordered" evidence="1">
    <location>
        <begin position="283"/>
        <end position="303"/>
    </location>
</feature>
<evidence type="ECO:0000313" key="3">
    <source>
        <dbReference type="Proteomes" id="UP000246740"/>
    </source>
</evidence>
<proteinExistence type="predicted"/>
<reference evidence="2 3" key="1">
    <citation type="journal article" date="2018" name="Mol. Biol. Evol.">
        <title>Broad Genomic Sampling Reveals a Smut Pathogenic Ancestry of the Fungal Clade Ustilaginomycotina.</title>
        <authorList>
            <person name="Kijpornyongpan T."/>
            <person name="Mondo S.J."/>
            <person name="Barry K."/>
            <person name="Sandor L."/>
            <person name="Lee J."/>
            <person name="Lipzen A."/>
            <person name="Pangilinan J."/>
            <person name="LaButti K."/>
            <person name="Hainaut M."/>
            <person name="Henrissat B."/>
            <person name="Grigoriev I.V."/>
            <person name="Spatafora J.W."/>
            <person name="Aime M.C."/>
        </authorList>
    </citation>
    <scope>NUCLEOTIDE SEQUENCE [LARGE SCALE GENOMIC DNA]</scope>
    <source>
        <strain evidence="2 3">MCA 3645</strain>
    </source>
</reference>
<dbReference type="InterPro" id="IPR046341">
    <property type="entry name" value="SET_dom_sf"/>
</dbReference>
<dbReference type="PANTHER" id="PTHR13271:SF147">
    <property type="entry name" value="PROTEIN-LYSINE N-METHYLTRANSFERASE EFM1-RELATED"/>
    <property type="match status" value="1"/>
</dbReference>
<protein>
    <submittedName>
        <fullName evidence="2">SET domain-containing protein</fullName>
    </submittedName>
</protein>
<dbReference type="OrthoDB" id="42889at2759"/>
<dbReference type="AlphaFoldDB" id="A0A317XTC9"/>
<evidence type="ECO:0000313" key="2">
    <source>
        <dbReference type="EMBL" id="PWZ01043.1"/>
    </source>
</evidence>